<reference evidence="1" key="1">
    <citation type="submission" date="2020-05" db="EMBL/GenBank/DDBJ databases">
        <title>Large-scale comparative analyses of tick genomes elucidate their genetic diversity and vector capacities.</title>
        <authorList>
            <person name="Jia N."/>
            <person name="Wang J."/>
            <person name="Shi W."/>
            <person name="Du L."/>
            <person name="Sun Y."/>
            <person name="Zhan W."/>
            <person name="Jiang J."/>
            <person name="Wang Q."/>
            <person name="Zhang B."/>
            <person name="Ji P."/>
            <person name="Sakyi L.B."/>
            <person name="Cui X."/>
            <person name="Yuan T."/>
            <person name="Jiang B."/>
            <person name="Yang W."/>
            <person name="Lam T.T.-Y."/>
            <person name="Chang Q."/>
            <person name="Ding S."/>
            <person name="Wang X."/>
            <person name="Zhu J."/>
            <person name="Ruan X."/>
            <person name="Zhao L."/>
            <person name="Wei J."/>
            <person name="Que T."/>
            <person name="Du C."/>
            <person name="Cheng J."/>
            <person name="Dai P."/>
            <person name="Han X."/>
            <person name="Huang E."/>
            <person name="Gao Y."/>
            <person name="Liu J."/>
            <person name="Shao H."/>
            <person name="Ye R."/>
            <person name="Li L."/>
            <person name="Wei W."/>
            <person name="Wang X."/>
            <person name="Wang C."/>
            <person name="Yang T."/>
            <person name="Huo Q."/>
            <person name="Li W."/>
            <person name="Guo W."/>
            <person name="Chen H."/>
            <person name="Zhou L."/>
            <person name="Ni X."/>
            <person name="Tian J."/>
            <person name="Zhou Y."/>
            <person name="Sheng Y."/>
            <person name="Liu T."/>
            <person name="Pan Y."/>
            <person name="Xia L."/>
            <person name="Li J."/>
            <person name="Zhao F."/>
            <person name="Cao W."/>
        </authorList>
    </citation>
    <scope>NUCLEOTIDE SEQUENCE</scope>
    <source>
        <strain evidence="1">Hyas-2018</strain>
    </source>
</reference>
<comment type="caution">
    <text evidence="1">The sequence shown here is derived from an EMBL/GenBank/DDBJ whole genome shotgun (WGS) entry which is preliminary data.</text>
</comment>
<accession>A0ACB7TBD4</accession>
<proteinExistence type="predicted"/>
<name>A0ACB7TBD4_HYAAI</name>
<evidence type="ECO:0000313" key="2">
    <source>
        <dbReference type="Proteomes" id="UP000821845"/>
    </source>
</evidence>
<dbReference type="Proteomes" id="UP000821845">
    <property type="component" value="Chromosome 10"/>
</dbReference>
<organism evidence="1 2">
    <name type="scientific">Hyalomma asiaticum</name>
    <name type="common">Tick</name>
    <dbReference type="NCBI Taxonomy" id="266040"/>
    <lineage>
        <taxon>Eukaryota</taxon>
        <taxon>Metazoa</taxon>
        <taxon>Ecdysozoa</taxon>
        <taxon>Arthropoda</taxon>
        <taxon>Chelicerata</taxon>
        <taxon>Arachnida</taxon>
        <taxon>Acari</taxon>
        <taxon>Parasitiformes</taxon>
        <taxon>Ixodida</taxon>
        <taxon>Ixodoidea</taxon>
        <taxon>Ixodidae</taxon>
        <taxon>Hyalomminae</taxon>
        <taxon>Hyalomma</taxon>
    </lineage>
</organism>
<keyword evidence="2" id="KW-1185">Reference proteome</keyword>
<sequence>MRRRSTQPHLLAPDAAGTPKQAGLLDSISSSFEFISDNLNTKRAKRCTVYGTRHARGTKRLAVHRFPPQLRSSHCLRQLRPRTPSLHQSAGASTSAARLCLGLAPDCMAPSHGLSARERGLRRSPIRPLRDSFAGGGGARGASGAAASVLWFCRPADLTQHQTQLTQSVERDTRTVAPAPWAPVVVCCSCLWEGPEDKVRSRGTAGLQRRMATSGSTANEALVGHRAENVGDLLVDLEGARSLFSGRVLDYRTPCTASAGRTCQIVAHISVWNEFLLPIDLELRELPHTERQLALEIVYHTHQWQEWWDERERHKLKQAATALFWLLKTHHCVPTICIPYTMSDNCISLLCEALDGNTSLKSLSLRRAFWDSTISERFWKVVLSIKCLEEIKCPDANTVHPRNILAVLQSTQMLTVLHMDQMTDIDRSLSRLFLAALKANTTLRVLSVDSSAITGDPNLFVEILSDSNTLQDITVIWCLSCHPNEVKSVLRGMLKSKSILSVRIDNIILDDESVKLAAQVFAENKVLRRFRFSLCSWDFRHFSFDLDCLPDIKPVSVPASAVIWQEAIAHNSALEDLELPFNIWCAEHWEPFFVVLSTHATLKTITIVAEEKECNLLSPVMKALERTGSADKVLLKASSDASLLALPGGNCCSELYAYLSDRTRHEVLPVLQRLSTFSHLKELSLTFFSFCNQDIECCTAILEYIAAASTLQKLDMDINVFQFPLGLVEWLQALSRSLLLNRSITELGIGGYFERSEGLGGLGEAVSQSHTIRKFHLLSFKDKVALEAFIRGLRVNIFENYALCSAMFKSGSVSESLEADWFEVTDTARRNYGLVARAAHFLNNMRPDR</sequence>
<dbReference type="EMBL" id="CM023490">
    <property type="protein sequence ID" value="KAH6943556.1"/>
    <property type="molecule type" value="Genomic_DNA"/>
</dbReference>
<protein>
    <submittedName>
        <fullName evidence="1">Uncharacterized protein</fullName>
    </submittedName>
</protein>
<gene>
    <name evidence="1" type="ORF">HPB50_024329</name>
</gene>
<evidence type="ECO:0000313" key="1">
    <source>
        <dbReference type="EMBL" id="KAH6943556.1"/>
    </source>
</evidence>